<dbReference type="GO" id="GO:0005506">
    <property type="term" value="F:iron ion binding"/>
    <property type="evidence" value="ECO:0007669"/>
    <property type="project" value="InterPro"/>
</dbReference>
<dbReference type="GO" id="GO:0016705">
    <property type="term" value="F:oxidoreductase activity, acting on paired donors, with incorporation or reduction of molecular oxygen"/>
    <property type="evidence" value="ECO:0007669"/>
    <property type="project" value="InterPro"/>
</dbReference>
<dbReference type="InterPro" id="IPR017972">
    <property type="entry name" value="Cyt_P450_CS"/>
</dbReference>
<dbReference type="EMBL" id="JAXQNO010000008">
    <property type="protein sequence ID" value="KAK4792269.1"/>
    <property type="molecule type" value="Genomic_DNA"/>
</dbReference>
<proteinExistence type="predicted"/>
<reference evidence="1 2" key="1">
    <citation type="journal article" date="2023" name="Hortic Res">
        <title>Pangenome of water caltrop reveals structural variations and asymmetric subgenome divergence after allopolyploidization.</title>
        <authorList>
            <person name="Zhang X."/>
            <person name="Chen Y."/>
            <person name="Wang L."/>
            <person name="Yuan Y."/>
            <person name="Fang M."/>
            <person name="Shi L."/>
            <person name="Lu R."/>
            <person name="Comes H.P."/>
            <person name="Ma Y."/>
            <person name="Chen Y."/>
            <person name="Huang G."/>
            <person name="Zhou Y."/>
            <person name="Zheng Z."/>
            <person name="Qiu Y."/>
        </authorList>
    </citation>
    <scope>NUCLEOTIDE SEQUENCE [LARGE SCALE GENOMIC DNA]</scope>
    <source>
        <strain evidence="1">F231</strain>
    </source>
</reference>
<sequence>MRKLNGQCIGVVNEPLRVANILSRVFRRAMTIFRLKAIGFQKDGRCWRHSQPCIWRFWSPITSRTLEHSTPGDCRIFGGGPRLCPGCQSDPVRLPSPVYHSIQLDSGRRG</sequence>
<dbReference type="PROSITE" id="PS00086">
    <property type="entry name" value="CYTOCHROME_P450"/>
    <property type="match status" value="1"/>
</dbReference>
<dbReference type="Proteomes" id="UP001346149">
    <property type="component" value="Unassembled WGS sequence"/>
</dbReference>
<organism evidence="1 2">
    <name type="scientific">Trapa natans</name>
    <name type="common">Water chestnut</name>
    <dbReference type="NCBI Taxonomy" id="22666"/>
    <lineage>
        <taxon>Eukaryota</taxon>
        <taxon>Viridiplantae</taxon>
        <taxon>Streptophyta</taxon>
        <taxon>Embryophyta</taxon>
        <taxon>Tracheophyta</taxon>
        <taxon>Spermatophyta</taxon>
        <taxon>Magnoliopsida</taxon>
        <taxon>eudicotyledons</taxon>
        <taxon>Gunneridae</taxon>
        <taxon>Pentapetalae</taxon>
        <taxon>rosids</taxon>
        <taxon>malvids</taxon>
        <taxon>Myrtales</taxon>
        <taxon>Lythraceae</taxon>
        <taxon>Trapa</taxon>
    </lineage>
</organism>
<name>A0AAN7LW22_TRANT</name>
<accession>A0AAN7LW22</accession>
<dbReference type="AlphaFoldDB" id="A0AAN7LW22"/>
<protein>
    <submittedName>
        <fullName evidence="1">Uncharacterized protein</fullName>
    </submittedName>
</protein>
<evidence type="ECO:0000313" key="2">
    <source>
        <dbReference type="Proteomes" id="UP001346149"/>
    </source>
</evidence>
<keyword evidence="2" id="KW-1185">Reference proteome</keyword>
<evidence type="ECO:0000313" key="1">
    <source>
        <dbReference type="EMBL" id="KAK4792269.1"/>
    </source>
</evidence>
<comment type="caution">
    <text evidence="1">The sequence shown here is derived from an EMBL/GenBank/DDBJ whole genome shotgun (WGS) entry which is preliminary data.</text>
</comment>
<gene>
    <name evidence="1" type="ORF">SAY86_022704</name>
</gene>